<dbReference type="OMA" id="YENEIEW"/>
<evidence type="ECO:0000313" key="8">
    <source>
        <dbReference type="Proteomes" id="UP000000314"/>
    </source>
</evidence>
<evidence type="ECO:0000313" key="7">
    <source>
        <dbReference type="EMBL" id="CAY71757.1"/>
    </source>
</evidence>
<dbReference type="OrthoDB" id="413313at2759"/>
<reference evidence="7 8" key="1">
    <citation type="journal article" date="2009" name="Nat. Biotechnol.">
        <title>Genome sequence of the recombinant protein production host Pichia pastoris.</title>
        <authorList>
            <person name="De Schutter K."/>
            <person name="Lin Y.C."/>
            <person name="Tiels P."/>
            <person name="Van Hecke A."/>
            <person name="Glinka S."/>
            <person name="Weber-Lehmann J."/>
            <person name="Rouze P."/>
            <person name="Van de Peer Y."/>
            <person name="Callewaert N."/>
        </authorList>
    </citation>
    <scope>NUCLEOTIDE SEQUENCE [LARGE SCALE GENOMIC DNA]</scope>
    <source>
        <strain evidence="8">GS115 / ATCC 20864</strain>
    </source>
</reference>
<dbReference type="PANTHER" id="PTHR28234:SF1">
    <property type="entry name" value="NUCLEAR CONTROL OF ATPASE PROTEIN 2"/>
    <property type="match status" value="1"/>
</dbReference>
<dbReference type="KEGG" id="ppa:PAS_chr4_0501"/>
<dbReference type="InParanoid" id="C4R832"/>
<dbReference type="Pfam" id="PF08637">
    <property type="entry name" value="NCA2"/>
    <property type="match status" value="1"/>
</dbReference>
<proteinExistence type="predicted"/>
<dbReference type="AlphaFoldDB" id="C4R832"/>
<keyword evidence="5 6" id="KW-0472">Membrane</keyword>
<evidence type="ECO:0000256" key="4">
    <source>
        <dbReference type="ARBA" id="ARBA00023128"/>
    </source>
</evidence>
<sequence>MIRSSISDAVQINLNSLSAYTNPVLAQVNSLDINGPESDNLQIPSRILTQLAIIQKSFSEVYSLADPLKIHQVNLQNKDKTAESVVNIGSVSFAKIATILEPFQNGSIYESIVATEEYSDLSAKLKNEVDVIGRLEDLIIVYLTLILTLLVSDTLLGRTMPLYDDIEYYDDNLSSNYKIAAIFCQSLPERTWSYTRFLYDEVAKRVESYDELQVAIPTWLPPVVQPWYRQIAKWTFMILQTMKSSIKTIESPSVFLLNVASNSILSVGLPKKSLYYSTKDILRYTKIILEAPLLSLKEELYSKRKALVDLRKENAQKLGYLSTLTPQIPSLTVQLEDDELLDTQLRNLVKGSGESINHLLNIFLYGERNNGPSPLLQDLYSLSSKLLPDCDHNIRDIKRLNGRPKFIIRYWIPLLLLVLYVPSTSMNIIHNRRLIAKWIQTNLVDTVVGFWNNWILSPLNNILATVKHDDNSRIAITTQASLDADLDSLERMVIDYALEKSKLPPGTSLTTYRENLSEMVKKGDLTPIMRDYESELKSPFKGIVMGDLVRNLLIQIQKTKVDGATAMNGIDKLLKSQELVFGVVAASPSILIVYWLVGLINSYARTGYLHKLNVSKRTEVLSSFNTIQRILNFDDSEPEPQNVIYERYGTLLMEILVLRKSGIYFIPTSRRQEWLRDIRDLSAPSQSYSIKTKTVQRMLSTYGNYFK</sequence>
<dbReference type="EMBL" id="FN392322">
    <property type="protein sequence ID" value="CAY71757.1"/>
    <property type="molecule type" value="Genomic_DNA"/>
</dbReference>
<evidence type="ECO:0000256" key="2">
    <source>
        <dbReference type="ARBA" id="ARBA00022692"/>
    </source>
</evidence>
<evidence type="ECO:0000256" key="5">
    <source>
        <dbReference type="ARBA" id="ARBA00023136"/>
    </source>
</evidence>
<dbReference type="STRING" id="644223.C4R832"/>
<keyword evidence="4" id="KW-0496">Mitochondrion</keyword>
<accession>C4R832</accession>
<feature type="transmembrane region" description="Helical" evidence="6">
    <location>
        <begin position="579"/>
        <end position="597"/>
    </location>
</feature>
<dbReference type="eggNOG" id="ENOG502QTT6">
    <property type="taxonomic scope" value="Eukaryota"/>
</dbReference>
<dbReference type="SMR" id="C4R832"/>
<evidence type="ECO:0000256" key="1">
    <source>
        <dbReference type="ARBA" id="ARBA00004225"/>
    </source>
</evidence>
<dbReference type="PANTHER" id="PTHR28234">
    <property type="entry name" value="NUCLEAR CONTROL OF ATPASE PROTEIN 2"/>
    <property type="match status" value="1"/>
</dbReference>
<keyword evidence="2 6" id="KW-0812">Transmembrane</keyword>
<gene>
    <name evidence="7" type="ordered locus">PAS_chr4_0501</name>
</gene>
<keyword evidence="3 6" id="KW-1133">Transmembrane helix</keyword>
<dbReference type="GeneID" id="8201446"/>
<feature type="transmembrane region" description="Helical" evidence="6">
    <location>
        <begin position="410"/>
        <end position="429"/>
    </location>
</feature>
<protein>
    <submittedName>
        <fullName evidence="7">Protein involved in regulation of mitochondrial expression of subunits 6 (Atp6p) and 8 (Atp8p)</fullName>
    </submittedName>
</protein>
<evidence type="ECO:0000256" key="6">
    <source>
        <dbReference type="SAM" id="Phobius"/>
    </source>
</evidence>
<dbReference type="GO" id="GO:0005741">
    <property type="term" value="C:mitochondrial outer membrane"/>
    <property type="evidence" value="ECO:0007669"/>
    <property type="project" value="TreeGrafter"/>
</dbReference>
<dbReference type="HOGENOM" id="CLU_008227_2_0_1"/>
<name>C4R832_KOMPG</name>
<dbReference type="InterPro" id="IPR013946">
    <property type="entry name" value="NCA2-like"/>
</dbReference>
<comment type="subcellular location">
    <subcellularLocation>
        <location evidence="1">Mitochondrion membrane</location>
        <topology evidence="1">Multi-pass membrane protein</topology>
    </subcellularLocation>
</comment>
<organism evidence="7 8">
    <name type="scientific">Komagataella phaffii (strain GS115 / ATCC 20864)</name>
    <name type="common">Yeast</name>
    <name type="synonym">Pichia pastoris</name>
    <dbReference type="NCBI Taxonomy" id="644223"/>
    <lineage>
        <taxon>Eukaryota</taxon>
        <taxon>Fungi</taxon>
        <taxon>Dikarya</taxon>
        <taxon>Ascomycota</taxon>
        <taxon>Saccharomycotina</taxon>
        <taxon>Pichiomycetes</taxon>
        <taxon>Pichiales</taxon>
        <taxon>Pichiaceae</taxon>
        <taxon>Komagataella</taxon>
    </lineage>
</organism>
<dbReference type="Proteomes" id="UP000000314">
    <property type="component" value="Chromosome 4"/>
</dbReference>
<evidence type="ECO:0000256" key="3">
    <source>
        <dbReference type="ARBA" id="ARBA00022989"/>
    </source>
</evidence>
<keyword evidence="8" id="KW-1185">Reference proteome</keyword>
<dbReference type="RefSeq" id="XP_002493936.1">
    <property type="nucleotide sequence ID" value="XM_002493891.1"/>
</dbReference>